<keyword evidence="2" id="KW-1185">Reference proteome</keyword>
<dbReference type="EMBL" id="JBBWWQ010000003">
    <property type="protein sequence ID" value="KAK8951530.1"/>
    <property type="molecule type" value="Genomic_DNA"/>
</dbReference>
<dbReference type="AlphaFoldDB" id="A0AAP0BXH9"/>
<evidence type="ECO:0008006" key="3">
    <source>
        <dbReference type="Google" id="ProtNLM"/>
    </source>
</evidence>
<accession>A0AAP0BXH9</accession>
<gene>
    <name evidence="1" type="ORF">KSP39_PZI003726</name>
</gene>
<proteinExistence type="predicted"/>
<reference evidence="1 2" key="1">
    <citation type="journal article" date="2022" name="Nat. Plants">
        <title>Genomes of leafy and leafless Platanthera orchids illuminate the evolution of mycoheterotrophy.</title>
        <authorList>
            <person name="Li M.H."/>
            <person name="Liu K.W."/>
            <person name="Li Z."/>
            <person name="Lu H.C."/>
            <person name="Ye Q.L."/>
            <person name="Zhang D."/>
            <person name="Wang J.Y."/>
            <person name="Li Y.F."/>
            <person name="Zhong Z.M."/>
            <person name="Liu X."/>
            <person name="Yu X."/>
            <person name="Liu D.K."/>
            <person name="Tu X.D."/>
            <person name="Liu B."/>
            <person name="Hao Y."/>
            <person name="Liao X.Y."/>
            <person name="Jiang Y.T."/>
            <person name="Sun W.H."/>
            <person name="Chen J."/>
            <person name="Chen Y.Q."/>
            <person name="Ai Y."/>
            <person name="Zhai J.W."/>
            <person name="Wu S.S."/>
            <person name="Zhou Z."/>
            <person name="Hsiao Y.Y."/>
            <person name="Wu W.L."/>
            <person name="Chen Y.Y."/>
            <person name="Lin Y.F."/>
            <person name="Hsu J.L."/>
            <person name="Li C.Y."/>
            <person name="Wang Z.W."/>
            <person name="Zhao X."/>
            <person name="Zhong W.Y."/>
            <person name="Ma X.K."/>
            <person name="Ma L."/>
            <person name="Huang J."/>
            <person name="Chen G.Z."/>
            <person name="Huang M.Z."/>
            <person name="Huang L."/>
            <person name="Peng D.H."/>
            <person name="Luo Y.B."/>
            <person name="Zou S.Q."/>
            <person name="Chen S.P."/>
            <person name="Lan S."/>
            <person name="Tsai W.C."/>
            <person name="Van de Peer Y."/>
            <person name="Liu Z.J."/>
        </authorList>
    </citation>
    <scope>NUCLEOTIDE SEQUENCE [LARGE SCALE GENOMIC DNA]</scope>
    <source>
        <strain evidence="1">Lor287</strain>
    </source>
</reference>
<evidence type="ECO:0000313" key="1">
    <source>
        <dbReference type="EMBL" id="KAK8951530.1"/>
    </source>
</evidence>
<sequence>MVVIAPESDFAGDCCRSVLIIWITIFCQNDESAPLPPGSLGGPGKMPGGGGGRRRWPVAKVVGGGSGRPRRRGSPAAAAECARGTAPRARCGRAACSALAHRPGALAGVSWSCPLLECFQTFWYYNGPRKNLSRAAIIEDVARLGAQAVRNTLLSEFKDGFTDSRSDSELPSRGVFGTPFFFLNGFLLPGGGSAIDYETWKSIIDSLLGNHEEGVDESASSFKRFTIRARFNFSKENV</sequence>
<comment type="caution">
    <text evidence="1">The sequence shown here is derived from an EMBL/GenBank/DDBJ whole genome shotgun (WGS) entry which is preliminary data.</text>
</comment>
<dbReference type="Proteomes" id="UP001418222">
    <property type="component" value="Unassembled WGS sequence"/>
</dbReference>
<protein>
    <recommendedName>
        <fullName evidence="3">Thioredoxin-like fold domain-containing protein</fullName>
    </recommendedName>
</protein>
<name>A0AAP0BXH9_9ASPA</name>
<dbReference type="PANTHER" id="PTHR33875:SF2">
    <property type="entry name" value="ACR183CP"/>
    <property type="match status" value="1"/>
</dbReference>
<dbReference type="Gene3D" id="3.40.30.10">
    <property type="entry name" value="Glutaredoxin"/>
    <property type="match status" value="1"/>
</dbReference>
<organism evidence="1 2">
    <name type="scientific">Platanthera zijinensis</name>
    <dbReference type="NCBI Taxonomy" id="2320716"/>
    <lineage>
        <taxon>Eukaryota</taxon>
        <taxon>Viridiplantae</taxon>
        <taxon>Streptophyta</taxon>
        <taxon>Embryophyta</taxon>
        <taxon>Tracheophyta</taxon>
        <taxon>Spermatophyta</taxon>
        <taxon>Magnoliopsida</taxon>
        <taxon>Liliopsida</taxon>
        <taxon>Asparagales</taxon>
        <taxon>Orchidaceae</taxon>
        <taxon>Orchidoideae</taxon>
        <taxon>Orchideae</taxon>
        <taxon>Orchidinae</taxon>
        <taxon>Platanthera</taxon>
    </lineage>
</organism>
<dbReference type="PANTHER" id="PTHR33875">
    <property type="entry name" value="OS09G0542200 PROTEIN"/>
    <property type="match status" value="1"/>
</dbReference>
<evidence type="ECO:0000313" key="2">
    <source>
        <dbReference type="Proteomes" id="UP001418222"/>
    </source>
</evidence>